<feature type="compositionally biased region" description="Acidic residues" evidence="1">
    <location>
        <begin position="401"/>
        <end position="414"/>
    </location>
</feature>
<evidence type="ECO:0000313" key="2">
    <source>
        <dbReference type="EMBL" id="KAG5920692.1"/>
    </source>
</evidence>
<sequence length="573" mass="65110">MSINPENREALWQEFMARSHVLELWTMKHDTEQARYGQIVQDLEAQEKHRQEIEQKIVEERRKWAMMSRSFSSKRRQRLQKGLDVLFSTARRVELSWANRVKREADFKRALDEYAQPGGFVFKWFTIRLGDFGDEDAREIAVHNTLHFSRYYFGSPGGRYIFRHAAAESSYFEEASRYSAAWNSLLENNHDELPQTYTFCGLVPRTLKEYTARFHVVCAKVAHLLGSIVVFTGHSGDELATFPPGKADSVTRTQLADLHDAWEKLVQGDDAKVRWAQEKTRTHTLILECAYLIAIIGHHVNAFLHQMKPLTDTLQLATGLHGERLVDDYDELLAREALHSLLQKRQVEQCVLISGDIEENIHDFFKAPRFIVDPLHPLNRFTRLDVQLALDQVETLSYLDQGDELSDSDSELSDPPDSVAELSELPDPGSELWTSSSPHRSSSPTRDPTSSTDHSLLPSPHCQDSRYPGHVGPCRIEEADVPIKVDGKDTGAVADERGGEGEGEEKAEDADESEIGDVDDDDDDDDDEADKDHLLGTKNTPHGLRRARPQLPARPTKRKRRLSSESFRCSRGC</sequence>
<dbReference type="AlphaFoldDB" id="A0A8K0J4V3"/>
<accession>A0A8K0J4V3</accession>
<reference evidence="2" key="1">
    <citation type="journal article" date="2020" name="bioRxiv">
        <title>Whole genome comparisons of ergot fungi reveals the divergence and evolution of species within the genus Claviceps are the result of varying mechanisms driving genome evolution and host range expansion.</title>
        <authorList>
            <person name="Wyka S.A."/>
            <person name="Mondo S.J."/>
            <person name="Liu M."/>
            <person name="Dettman J."/>
            <person name="Nalam V."/>
            <person name="Broders K.D."/>
        </authorList>
    </citation>
    <scope>NUCLEOTIDE SEQUENCE</scope>
    <source>
        <strain evidence="2">CCC 489</strain>
    </source>
</reference>
<dbReference type="OrthoDB" id="4836723at2759"/>
<proteinExistence type="predicted"/>
<feature type="region of interest" description="Disordered" evidence="1">
    <location>
        <begin position="401"/>
        <end position="573"/>
    </location>
</feature>
<evidence type="ECO:0000256" key="1">
    <source>
        <dbReference type="SAM" id="MobiDB-lite"/>
    </source>
</evidence>
<dbReference type="Proteomes" id="UP000811619">
    <property type="component" value="Unassembled WGS sequence"/>
</dbReference>
<gene>
    <name evidence="2" type="ORF">E4U42_006096</name>
</gene>
<comment type="caution">
    <text evidence="2">The sequence shown here is derived from an EMBL/GenBank/DDBJ whole genome shotgun (WGS) entry which is preliminary data.</text>
</comment>
<feature type="compositionally biased region" description="Basic and acidic residues" evidence="1">
    <location>
        <begin position="475"/>
        <end position="500"/>
    </location>
</feature>
<feature type="compositionally biased region" description="Low complexity" evidence="1">
    <location>
        <begin position="434"/>
        <end position="455"/>
    </location>
</feature>
<dbReference type="EMBL" id="SRPY01000598">
    <property type="protein sequence ID" value="KAG5920692.1"/>
    <property type="molecule type" value="Genomic_DNA"/>
</dbReference>
<evidence type="ECO:0000313" key="3">
    <source>
        <dbReference type="Proteomes" id="UP000811619"/>
    </source>
</evidence>
<protein>
    <submittedName>
        <fullName evidence="2">Uncharacterized protein</fullName>
    </submittedName>
</protein>
<organism evidence="2 3">
    <name type="scientific">Claviceps africana</name>
    <dbReference type="NCBI Taxonomy" id="83212"/>
    <lineage>
        <taxon>Eukaryota</taxon>
        <taxon>Fungi</taxon>
        <taxon>Dikarya</taxon>
        <taxon>Ascomycota</taxon>
        <taxon>Pezizomycotina</taxon>
        <taxon>Sordariomycetes</taxon>
        <taxon>Hypocreomycetidae</taxon>
        <taxon>Hypocreales</taxon>
        <taxon>Clavicipitaceae</taxon>
        <taxon>Claviceps</taxon>
    </lineage>
</organism>
<feature type="compositionally biased region" description="Acidic residues" evidence="1">
    <location>
        <begin position="501"/>
        <end position="529"/>
    </location>
</feature>
<name>A0A8K0J4V3_9HYPO</name>
<keyword evidence="3" id="KW-1185">Reference proteome</keyword>